<evidence type="ECO:0000259" key="5">
    <source>
        <dbReference type="Pfam" id="PF13407"/>
    </source>
</evidence>
<evidence type="ECO:0000256" key="1">
    <source>
        <dbReference type="ARBA" id="ARBA00004196"/>
    </source>
</evidence>
<organism evidence="6 7">
    <name type="scientific">Pseudoalteromonas spongiae</name>
    <dbReference type="NCBI Taxonomy" id="298657"/>
    <lineage>
        <taxon>Bacteria</taxon>
        <taxon>Pseudomonadati</taxon>
        <taxon>Pseudomonadota</taxon>
        <taxon>Gammaproteobacteria</taxon>
        <taxon>Alteromonadales</taxon>
        <taxon>Pseudoalteromonadaceae</taxon>
        <taxon>Pseudoalteromonas</taxon>
    </lineage>
</organism>
<accession>A0ABU8EUT3</accession>
<comment type="caution">
    <text evidence="6">The sequence shown here is derived from an EMBL/GenBank/DDBJ whole genome shotgun (WGS) entry which is preliminary data.</text>
</comment>
<keyword evidence="3 4" id="KW-0732">Signal</keyword>
<dbReference type="PANTHER" id="PTHR46847:SF2">
    <property type="entry name" value="ABC TRANSPORTER SUGAR-BINDING PROTEIN"/>
    <property type="match status" value="1"/>
</dbReference>
<dbReference type="InterPro" id="IPR025997">
    <property type="entry name" value="SBP_2_dom"/>
</dbReference>
<dbReference type="PANTHER" id="PTHR46847">
    <property type="entry name" value="D-ALLOSE-BINDING PERIPLASMIC PROTEIN-RELATED"/>
    <property type="match status" value="1"/>
</dbReference>
<dbReference type="Pfam" id="PF13407">
    <property type="entry name" value="Peripla_BP_4"/>
    <property type="match status" value="1"/>
</dbReference>
<dbReference type="RefSeq" id="WP_336435816.1">
    <property type="nucleotide sequence ID" value="NZ_JBAWKS010000001.1"/>
</dbReference>
<protein>
    <submittedName>
        <fullName evidence="6">ABC transporter substrate-binding protein</fullName>
    </submittedName>
</protein>
<sequence>MKVNSVVRVWLFLMLLMWSVFASANSHMKVVFINPGYATDNDSGDFWPNVNHFMVAAANDLNIDLVSLHAERNHILMKKLVSDAIALKPDYLILVNEKQMLPQMLEQLVDTDIKVFLLLNKFSRSQQASLPDNIKSKVIGCLSPNNKKVGEQLAEALIKRAGELKKQQLTMYALLGDYNTPAAEERRFGLQRALKKHPHVSLIDSTVASWSESKAYKKTYGVLSKHPADIIWSANDAMAFGAIAAVNKLKQSDKVIIGGINWDVHDKAYATDVSFGGHVTLGAKALLMLHDNHLYPKKAGAMSQQLAIFESSDSPAREPFGKLLREQEFEQIDFSRFSVSAQQPLEFNLQNLVNTRH</sequence>
<feature type="signal peptide" evidence="4">
    <location>
        <begin position="1"/>
        <end position="24"/>
    </location>
</feature>
<dbReference type="Gene3D" id="3.40.50.2300">
    <property type="match status" value="2"/>
</dbReference>
<dbReference type="SUPFAM" id="SSF53822">
    <property type="entry name" value="Periplasmic binding protein-like I"/>
    <property type="match status" value="1"/>
</dbReference>
<dbReference type="Proteomes" id="UP001382455">
    <property type="component" value="Unassembled WGS sequence"/>
</dbReference>
<evidence type="ECO:0000256" key="2">
    <source>
        <dbReference type="ARBA" id="ARBA00007639"/>
    </source>
</evidence>
<keyword evidence="7" id="KW-1185">Reference proteome</keyword>
<dbReference type="CDD" id="cd06324">
    <property type="entry name" value="PBP1_ABC_sugar_binding-like"/>
    <property type="match status" value="1"/>
</dbReference>
<feature type="domain" description="Periplasmic binding protein" evidence="5">
    <location>
        <begin position="40"/>
        <end position="261"/>
    </location>
</feature>
<evidence type="ECO:0000313" key="7">
    <source>
        <dbReference type="Proteomes" id="UP001382455"/>
    </source>
</evidence>
<evidence type="ECO:0000256" key="3">
    <source>
        <dbReference type="ARBA" id="ARBA00022729"/>
    </source>
</evidence>
<gene>
    <name evidence="6" type="ORF">WAE96_13745</name>
</gene>
<dbReference type="EMBL" id="JBAWKS010000001">
    <property type="protein sequence ID" value="MEI4550729.1"/>
    <property type="molecule type" value="Genomic_DNA"/>
</dbReference>
<proteinExistence type="inferred from homology"/>
<name>A0ABU8EUT3_9GAMM</name>
<evidence type="ECO:0000313" key="6">
    <source>
        <dbReference type="EMBL" id="MEI4550729.1"/>
    </source>
</evidence>
<dbReference type="InterPro" id="IPR028082">
    <property type="entry name" value="Peripla_BP_I"/>
</dbReference>
<reference evidence="6 7" key="1">
    <citation type="submission" date="2023-12" db="EMBL/GenBank/DDBJ databases">
        <title>Friends and Foes: Symbiotic and Algicidal bacterial influence on Karenia brevis blooms.</title>
        <authorList>
            <person name="Fei C."/>
            <person name="Mohamed A.R."/>
            <person name="Booker A."/>
            <person name="Arshad M."/>
            <person name="Klass S."/>
            <person name="Ahn S."/>
            <person name="Gilbert P.M."/>
            <person name="Heil C.A."/>
            <person name="Martinez J.M."/>
            <person name="Amin S.A."/>
        </authorList>
    </citation>
    <scope>NUCLEOTIDE SEQUENCE [LARGE SCALE GENOMIC DNA]</scope>
    <source>
        <strain evidence="6 7">CE15</strain>
    </source>
</reference>
<comment type="subcellular location">
    <subcellularLocation>
        <location evidence="1">Cell envelope</location>
    </subcellularLocation>
</comment>
<feature type="chain" id="PRO_5046355653" evidence="4">
    <location>
        <begin position="25"/>
        <end position="357"/>
    </location>
</feature>
<evidence type="ECO:0000256" key="4">
    <source>
        <dbReference type="SAM" id="SignalP"/>
    </source>
</evidence>
<comment type="similarity">
    <text evidence="2">Belongs to the bacterial solute-binding protein 2 family.</text>
</comment>